<dbReference type="SUPFAM" id="SSF52317">
    <property type="entry name" value="Class I glutamine amidotransferase-like"/>
    <property type="match status" value="1"/>
</dbReference>
<sequence>MNDKPRIAIILGENTSAGGARYDMSKSYFDAVVRAGGLPFGIPYVADLTPLAAREFDGFISVGGRINFPTEWYVDGDASRFPRSDRLAVDRALMEAFLERDKPVLGICNGMQMLACLHGSRMVSEIRALRPDIIPHDGEGLLHPARIVSGTALARMADAPEIEVNTFHREAVVEVSRKVVACAHAPDGVVEAIEVPAYRFAIGLQWHPEAMPPDHRGHRVFDAFVEAARQA</sequence>
<name>A0A5P9JUU1_9HYPH</name>
<dbReference type="AlphaFoldDB" id="A0A5P9JUU1"/>
<dbReference type="Gene3D" id="3.40.50.880">
    <property type="match status" value="1"/>
</dbReference>
<dbReference type="GO" id="GO:0033969">
    <property type="term" value="F:gamma-glutamyl-gamma-aminobutyrate hydrolase activity"/>
    <property type="evidence" value="ECO:0007669"/>
    <property type="project" value="TreeGrafter"/>
</dbReference>
<dbReference type="Pfam" id="PF07722">
    <property type="entry name" value="Peptidase_C26"/>
    <property type="match status" value="1"/>
</dbReference>
<dbReference type="PANTHER" id="PTHR43235:SF1">
    <property type="entry name" value="GLUTAMINE AMIDOTRANSFERASE PB2B2.05-RELATED"/>
    <property type="match status" value="1"/>
</dbReference>
<dbReference type="InterPro" id="IPR044668">
    <property type="entry name" value="PuuD-like"/>
</dbReference>
<dbReference type="GO" id="GO:0005829">
    <property type="term" value="C:cytosol"/>
    <property type="evidence" value="ECO:0007669"/>
    <property type="project" value="TreeGrafter"/>
</dbReference>
<protein>
    <submittedName>
        <fullName evidence="1">Gamma-glutamyl-gamma-aminobutyrate hydrolase family protein</fullName>
    </submittedName>
</protein>
<keyword evidence="1" id="KW-0378">Hydrolase</keyword>
<dbReference type="RefSeq" id="WP_152585838.1">
    <property type="nucleotide sequence ID" value="NZ_CP045423.1"/>
</dbReference>
<dbReference type="InterPro" id="IPR029062">
    <property type="entry name" value="Class_I_gatase-like"/>
</dbReference>
<dbReference type="PANTHER" id="PTHR43235">
    <property type="entry name" value="GLUTAMINE AMIDOTRANSFERASE PB2B2.05-RELATED"/>
    <property type="match status" value="1"/>
</dbReference>
<organism evidence="1 2">
    <name type="scientific">Microvirga thermotolerans</name>
    <dbReference type="NCBI Taxonomy" id="2651334"/>
    <lineage>
        <taxon>Bacteria</taxon>
        <taxon>Pseudomonadati</taxon>
        <taxon>Pseudomonadota</taxon>
        <taxon>Alphaproteobacteria</taxon>
        <taxon>Hyphomicrobiales</taxon>
        <taxon>Methylobacteriaceae</taxon>
        <taxon>Microvirga</taxon>
    </lineage>
</organism>
<dbReference type="EMBL" id="CP045423">
    <property type="protein sequence ID" value="QFU16193.1"/>
    <property type="molecule type" value="Genomic_DNA"/>
</dbReference>
<gene>
    <name evidence="1" type="ORF">GDR74_08125</name>
</gene>
<dbReference type="GO" id="GO:0006598">
    <property type="term" value="P:polyamine catabolic process"/>
    <property type="evidence" value="ECO:0007669"/>
    <property type="project" value="TreeGrafter"/>
</dbReference>
<dbReference type="Proteomes" id="UP000325614">
    <property type="component" value="Chromosome"/>
</dbReference>
<evidence type="ECO:0000313" key="2">
    <source>
        <dbReference type="Proteomes" id="UP000325614"/>
    </source>
</evidence>
<dbReference type="InterPro" id="IPR011697">
    <property type="entry name" value="Peptidase_C26"/>
</dbReference>
<accession>A0A5P9JUU1</accession>
<reference evidence="1 2" key="1">
    <citation type="submission" date="2019-10" db="EMBL/GenBank/DDBJ databases">
        <title>Isolation, Identification of Microvirga thermotolerans HR1, a novel thermophilic bacterium and Comparative Genomics of the genus Microvirga.</title>
        <authorList>
            <person name="Li J."/>
            <person name="Zhang W."/>
            <person name="Lin M."/>
            <person name="Wang J."/>
        </authorList>
    </citation>
    <scope>NUCLEOTIDE SEQUENCE [LARGE SCALE GENOMIC DNA]</scope>
    <source>
        <strain evidence="1 2">HR1</strain>
    </source>
</reference>
<dbReference type="PROSITE" id="PS51273">
    <property type="entry name" value="GATASE_TYPE_1"/>
    <property type="match status" value="1"/>
</dbReference>
<dbReference type="KEGG" id="mico:GDR74_08125"/>
<proteinExistence type="predicted"/>
<keyword evidence="2" id="KW-1185">Reference proteome</keyword>
<evidence type="ECO:0000313" key="1">
    <source>
        <dbReference type="EMBL" id="QFU16193.1"/>
    </source>
</evidence>